<dbReference type="SUPFAM" id="SSF50621">
    <property type="entry name" value="Alanine racemase C-terminal domain-like"/>
    <property type="match status" value="1"/>
</dbReference>
<dbReference type="Pfam" id="PF02784">
    <property type="entry name" value="Orn_Arg_deC_N"/>
    <property type="match status" value="1"/>
</dbReference>
<dbReference type="SUPFAM" id="SSF51419">
    <property type="entry name" value="PLP-binding barrel"/>
    <property type="match status" value="1"/>
</dbReference>
<protein>
    <submittedName>
        <fullName evidence="5">Amino acid adenylation domain-containing protein</fullName>
    </submittedName>
</protein>
<dbReference type="EMBL" id="FNDJ01000027">
    <property type="protein sequence ID" value="SDL53907.1"/>
    <property type="molecule type" value="Genomic_DNA"/>
</dbReference>
<feature type="compositionally biased region" description="Basic and acidic residues" evidence="1">
    <location>
        <begin position="527"/>
        <end position="547"/>
    </location>
</feature>
<dbReference type="InterPro" id="IPR022643">
    <property type="entry name" value="De-COase2_C"/>
</dbReference>
<dbReference type="InterPro" id="IPR029066">
    <property type="entry name" value="PLP-binding_barrel"/>
</dbReference>
<dbReference type="GO" id="GO:0016878">
    <property type="term" value="F:acid-thiol ligase activity"/>
    <property type="evidence" value="ECO:0007669"/>
    <property type="project" value="UniProtKB-ARBA"/>
</dbReference>
<dbReference type="AlphaFoldDB" id="A0A1G9KWS3"/>
<dbReference type="Gene3D" id="3.30.300.30">
    <property type="match status" value="1"/>
</dbReference>
<evidence type="ECO:0000256" key="1">
    <source>
        <dbReference type="SAM" id="MobiDB-lite"/>
    </source>
</evidence>
<evidence type="ECO:0000313" key="5">
    <source>
        <dbReference type="EMBL" id="SDL53907.1"/>
    </source>
</evidence>
<sequence>MRNNRQKYSGTFIHDFLDQSAAEFPESPAVRDSTGIWTYHELDTISHAVDRWLAGHGVGPGARVVVQAPTDRRLAALFFGVSRRGAVFVPLNSAMKSFHLRSVLENADPALVIVESAGGKPADVRALTGAPVHDFEAVWDEVTELASQRARVAEPIEINPTDLAALVYTSGSTAEPKAVICPHAQVCFATVALAEALGYRPDDVVFCRFPMSWDYGLYKLLMTCAVGAELVFADAGADLRLVDQLRKTRATVVPIVPSLANMIIASAQRKGEPTTGVRLFTNTGAALPTATIDALRTHFPGARVVRQFGQTECKRISVMPPEEERERPDSVGRPLAGTAVHILDPDGKPVPTGETGEIVVTGPHVMPGYWRNPEVTAKTFRRDPRTGETRLHTGDYGHFDQDGYLYFDGRRDDMFKRKGIRMSTVEIEAAALDIAGVRAAAALPPEGEHDLAIFVEADNGAKLEPHAVLRELAARLEPAKVPAVCRVIPELPQSAHGKYARDQLRHLHAQEERPATPRPRQALPDSAPKDATRQAEPHRKPPGISREELVSRFGSPLYVYDLDRVTAAHRDLADFMPEGTAIYYALKANPHPDVARALRTAPGGGCRAEISSTGELSAALAAGFTGADCMYTGPGKTAGELAEALAAGVRLFSVESLTDLEHIGAAATAHGTVAKCLLRVNSATAAAATSIRMTGAPSQFGNDMEDLPAQVAAMRAIPGIRIIGAHFFPLSNAADEDSLLGEFQHTVTVAAEVQRILGEPLELVDLGGGFAAPYGMPGTRPGYPSLRKGLEEALDRYLPQWRDGRPGIACESGRYLVSDCGELHCTVVNVKESRGRTFVILDAGINAFGGMAGLGRLLPVQVKPTPPNGGTPNDAAPGRRAALAGPLCTPGDLLAREVELPDPAPGDLVTIPHAGAYGLTASLSLFLGRPAPTEVVIRGGEIVSVSQLQRQRVYDLPRNPDPRSA</sequence>
<evidence type="ECO:0000259" key="4">
    <source>
        <dbReference type="Pfam" id="PF02784"/>
    </source>
</evidence>
<dbReference type="InterPro" id="IPR022644">
    <property type="entry name" value="De-COase2_N"/>
</dbReference>
<gene>
    <name evidence="5" type="ORF">SAMN05421869_12712</name>
</gene>
<dbReference type="Proteomes" id="UP000199202">
    <property type="component" value="Unassembled WGS sequence"/>
</dbReference>
<evidence type="ECO:0000313" key="6">
    <source>
        <dbReference type="Proteomes" id="UP000199202"/>
    </source>
</evidence>
<dbReference type="Gene3D" id="3.20.20.10">
    <property type="entry name" value="Alanine racemase"/>
    <property type="match status" value="1"/>
</dbReference>
<dbReference type="STRING" id="633440.SAMN05421869_12712"/>
<accession>A0A1G9KWS3</accession>
<dbReference type="InterPro" id="IPR050237">
    <property type="entry name" value="ATP-dep_AMP-bd_enzyme"/>
</dbReference>
<feature type="domain" description="AMP-dependent synthetase/ligase" evidence="3">
    <location>
        <begin position="18"/>
        <end position="370"/>
    </location>
</feature>
<reference evidence="5 6" key="1">
    <citation type="submission" date="2016-10" db="EMBL/GenBank/DDBJ databases">
        <authorList>
            <person name="de Groot N.N."/>
        </authorList>
    </citation>
    <scope>NUCLEOTIDE SEQUENCE [LARGE SCALE GENOMIC DNA]</scope>
    <source>
        <strain evidence="5 6">CGMCC 4.6533</strain>
    </source>
</reference>
<dbReference type="SUPFAM" id="SSF56801">
    <property type="entry name" value="Acetyl-CoA synthetase-like"/>
    <property type="match status" value="1"/>
</dbReference>
<proteinExistence type="predicted"/>
<evidence type="ECO:0000259" key="3">
    <source>
        <dbReference type="Pfam" id="PF00501"/>
    </source>
</evidence>
<dbReference type="Gene3D" id="2.40.37.10">
    <property type="entry name" value="Lyase, Ornithine Decarboxylase, Chain A, domain 1"/>
    <property type="match status" value="1"/>
</dbReference>
<evidence type="ECO:0000259" key="2">
    <source>
        <dbReference type="Pfam" id="PF00278"/>
    </source>
</evidence>
<dbReference type="RefSeq" id="WP_281250098.1">
    <property type="nucleotide sequence ID" value="NZ_FNDJ01000027.1"/>
</dbReference>
<feature type="domain" description="Orn/DAP/Arg decarboxylase 2 N-terminal" evidence="4">
    <location>
        <begin position="563"/>
        <end position="818"/>
    </location>
</feature>
<dbReference type="InterPro" id="IPR045851">
    <property type="entry name" value="AMP-bd_C_sf"/>
</dbReference>
<dbReference type="InterPro" id="IPR000873">
    <property type="entry name" value="AMP-dep_synth/lig_dom"/>
</dbReference>
<feature type="region of interest" description="Disordered" evidence="1">
    <location>
        <begin position="510"/>
        <end position="547"/>
    </location>
</feature>
<feature type="domain" description="Orn/DAP/Arg decarboxylase 2 C-terminal" evidence="2">
    <location>
        <begin position="560"/>
        <end position="915"/>
    </location>
</feature>
<dbReference type="InterPro" id="IPR042099">
    <property type="entry name" value="ANL_N_sf"/>
</dbReference>
<dbReference type="Pfam" id="PF00501">
    <property type="entry name" value="AMP-binding"/>
    <property type="match status" value="1"/>
</dbReference>
<name>A0A1G9KWS3_9ACTN</name>
<organism evidence="5 6">
    <name type="scientific">Nonomuraea jiangxiensis</name>
    <dbReference type="NCBI Taxonomy" id="633440"/>
    <lineage>
        <taxon>Bacteria</taxon>
        <taxon>Bacillati</taxon>
        <taxon>Actinomycetota</taxon>
        <taxon>Actinomycetes</taxon>
        <taxon>Streptosporangiales</taxon>
        <taxon>Streptosporangiaceae</taxon>
        <taxon>Nonomuraea</taxon>
    </lineage>
</organism>
<dbReference type="PANTHER" id="PTHR43767">
    <property type="entry name" value="LONG-CHAIN-FATTY-ACID--COA LIGASE"/>
    <property type="match status" value="1"/>
</dbReference>
<dbReference type="InterPro" id="IPR009006">
    <property type="entry name" value="Ala_racemase/Decarboxylase_C"/>
</dbReference>
<dbReference type="Pfam" id="PF00278">
    <property type="entry name" value="Orn_DAP_Arg_deC"/>
    <property type="match status" value="1"/>
</dbReference>
<dbReference type="Gene3D" id="3.40.50.12780">
    <property type="entry name" value="N-terminal domain of ligase-like"/>
    <property type="match status" value="1"/>
</dbReference>
<dbReference type="PANTHER" id="PTHR43767:SF1">
    <property type="entry name" value="NONRIBOSOMAL PEPTIDE SYNTHASE PES1 (EUROFUNG)-RELATED"/>
    <property type="match status" value="1"/>
</dbReference>
<keyword evidence="6" id="KW-1185">Reference proteome</keyword>